<feature type="region of interest" description="Disordered" evidence="1">
    <location>
        <begin position="30"/>
        <end position="53"/>
    </location>
</feature>
<organism evidence="2 3">
    <name type="scientific">Morella rubra</name>
    <name type="common">Chinese bayberry</name>
    <dbReference type="NCBI Taxonomy" id="262757"/>
    <lineage>
        <taxon>Eukaryota</taxon>
        <taxon>Viridiplantae</taxon>
        <taxon>Streptophyta</taxon>
        <taxon>Embryophyta</taxon>
        <taxon>Tracheophyta</taxon>
        <taxon>Spermatophyta</taxon>
        <taxon>Magnoliopsida</taxon>
        <taxon>eudicotyledons</taxon>
        <taxon>Gunneridae</taxon>
        <taxon>Pentapetalae</taxon>
        <taxon>rosids</taxon>
        <taxon>fabids</taxon>
        <taxon>Fagales</taxon>
        <taxon>Myricaceae</taxon>
        <taxon>Morella</taxon>
    </lineage>
</organism>
<keyword evidence="3" id="KW-1185">Reference proteome</keyword>
<dbReference type="Proteomes" id="UP000516437">
    <property type="component" value="Chromosome 6"/>
</dbReference>
<gene>
    <name evidence="2" type="ORF">CJ030_MR6G010293</name>
</gene>
<evidence type="ECO:0000313" key="2">
    <source>
        <dbReference type="EMBL" id="KAB1210609.1"/>
    </source>
</evidence>
<accession>A0A6A1VCN5</accession>
<name>A0A6A1VCN5_9ROSI</name>
<reference evidence="2 3" key="1">
    <citation type="journal article" date="2019" name="Plant Biotechnol. J.">
        <title>The red bayberry genome and genetic basis of sex determination.</title>
        <authorList>
            <person name="Jia H.M."/>
            <person name="Jia H.J."/>
            <person name="Cai Q.L."/>
            <person name="Wang Y."/>
            <person name="Zhao H.B."/>
            <person name="Yang W.F."/>
            <person name="Wang G.Y."/>
            <person name="Li Y.H."/>
            <person name="Zhan D.L."/>
            <person name="Shen Y.T."/>
            <person name="Niu Q.F."/>
            <person name="Chang L."/>
            <person name="Qiu J."/>
            <person name="Zhao L."/>
            <person name="Xie H.B."/>
            <person name="Fu W.Y."/>
            <person name="Jin J."/>
            <person name="Li X.W."/>
            <person name="Jiao Y."/>
            <person name="Zhou C.C."/>
            <person name="Tu T."/>
            <person name="Chai C.Y."/>
            <person name="Gao J.L."/>
            <person name="Fan L.J."/>
            <person name="van de Weg E."/>
            <person name="Wang J.Y."/>
            <person name="Gao Z.S."/>
        </authorList>
    </citation>
    <scope>NUCLEOTIDE SEQUENCE [LARGE SCALE GENOMIC DNA]</scope>
    <source>
        <tissue evidence="2">Leaves</tissue>
    </source>
</reference>
<protein>
    <submittedName>
        <fullName evidence="2">Uncharacterized protein</fullName>
    </submittedName>
</protein>
<comment type="caution">
    <text evidence="2">The sequence shown here is derived from an EMBL/GenBank/DDBJ whole genome shotgun (WGS) entry which is preliminary data.</text>
</comment>
<dbReference type="AlphaFoldDB" id="A0A6A1VCN5"/>
<proteinExistence type="predicted"/>
<dbReference type="EMBL" id="RXIC02000024">
    <property type="protein sequence ID" value="KAB1210609.1"/>
    <property type="molecule type" value="Genomic_DNA"/>
</dbReference>
<evidence type="ECO:0000313" key="3">
    <source>
        <dbReference type="Proteomes" id="UP000516437"/>
    </source>
</evidence>
<evidence type="ECO:0000256" key="1">
    <source>
        <dbReference type="SAM" id="MobiDB-lite"/>
    </source>
</evidence>
<sequence length="53" mass="5765">MGKLSSARDGRKMFGAIALKQRKLRTYDLVGLNDPRPPKLPLPAPTVPKGPIP</sequence>
<feature type="compositionally biased region" description="Pro residues" evidence="1">
    <location>
        <begin position="38"/>
        <end position="53"/>
    </location>
</feature>